<comment type="caution">
    <text evidence="1">The sequence shown here is derived from an EMBL/GenBank/DDBJ whole genome shotgun (WGS) entry which is preliminary data.</text>
</comment>
<evidence type="ECO:0000313" key="2">
    <source>
        <dbReference type="Proteomes" id="UP000539642"/>
    </source>
</evidence>
<dbReference type="SUPFAM" id="SSF49785">
    <property type="entry name" value="Galactose-binding domain-like"/>
    <property type="match status" value="1"/>
</dbReference>
<evidence type="ECO:0000313" key="1">
    <source>
        <dbReference type="EMBL" id="MBB5348085.1"/>
    </source>
</evidence>
<organism evidence="1 2">
    <name type="scientific">Desulfoprunum benzoelyticum</name>
    <dbReference type="NCBI Taxonomy" id="1506996"/>
    <lineage>
        <taxon>Bacteria</taxon>
        <taxon>Pseudomonadati</taxon>
        <taxon>Thermodesulfobacteriota</taxon>
        <taxon>Desulfobulbia</taxon>
        <taxon>Desulfobulbales</taxon>
        <taxon>Desulfobulbaceae</taxon>
        <taxon>Desulfoprunum</taxon>
    </lineage>
</organism>
<dbReference type="AlphaFoldDB" id="A0A840UR13"/>
<protein>
    <submittedName>
        <fullName evidence="1">Tetratricopeptide (TPR) repeat protein</fullName>
    </submittedName>
</protein>
<name>A0A840UR13_9BACT</name>
<dbReference type="EMBL" id="JACHEO010000008">
    <property type="protein sequence ID" value="MBB5348085.1"/>
    <property type="molecule type" value="Genomic_DNA"/>
</dbReference>
<dbReference type="InterPro" id="IPR008979">
    <property type="entry name" value="Galactose-bd-like_sf"/>
</dbReference>
<dbReference type="InterPro" id="IPR011990">
    <property type="entry name" value="TPR-like_helical_dom_sf"/>
</dbReference>
<proteinExistence type="predicted"/>
<gene>
    <name evidence="1" type="ORF">HNQ81_001816</name>
</gene>
<dbReference type="SUPFAM" id="SSF48452">
    <property type="entry name" value="TPR-like"/>
    <property type="match status" value="1"/>
</dbReference>
<dbReference type="Gene3D" id="1.25.40.10">
    <property type="entry name" value="Tetratricopeptide repeat domain"/>
    <property type="match status" value="1"/>
</dbReference>
<reference evidence="1 2" key="1">
    <citation type="submission" date="2020-08" db="EMBL/GenBank/DDBJ databases">
        <title>Genomic Encyclopedia of Type Strains, Phase IV (KMG-IV): sequencing the most valuable type-strain genomes for metagenomic binning, comparative biology and taxonomic classification.</title>
        <authorList>
            <person name="Goeker M."/>
        </authorList>
    </citation>
    <scope>NUCLEOTIDE SEQUENCE [LARGE SCALE GENOMIC DNA]</scope>
    <source>
        <strain evidence="1 2">DSM 28570</strain>
    </source>
</reference>
<dbReference type="RefSeq" id="WP_183350466.1">
    <property type="nucleotide sequence ID" value="NZ_JACHEO010000008.1"/>
</dbReference>
<sequence length="415" mass="46018">MAAVPLHSRHRLLRLGAFLALLALAAVQLRIALPEQAEYSDAGAAAAMLDALRSPFLLTWHGKQLHQLQGQTEAAEGLYRRALVHNPLYLPAWLGLAELDNDRGRTAEATAILRHVDSLAAGINRWRWDKALLAYQLGDSDILSQDLAWIIAEIPAQRDNALKLAFGLWPEPAALLAQVGQANVVHLFSHAARTGRTEAALAWWPEIEQLGVDNHRPEVLAFLTSLINHERLTDAAPIWRRYFNGATLLTNGDFAREPGNTAFDWRISAPKGSSWRIEAAGDGKGQAMRLHFSGTNNLGFRHLSQIVPLESGHRYRLTAQVKSEGLTTDQRPYLEVAGFQCPMAPVRSEIVAVSQPWTDLTLPFEVPPDCRAVQVRVRRDRSNHLDNLIAGDLWLRQLTITKTGEIHATPVVEAQ</sequence>
<dbReference type="Pfam" id="PF14559">
    <property type="entry name" value="TPR_19"/>
    <property type="match status" value="1"/>
</dbReference>
<dbReference type="Proteomes" id="UP000539642">
    <property type="component" value="Unassembled WGS sequence"/>
</dbReference>
<keyword evidence="2" id="KW-1185">Reference proteome</keyword>
<accession>A0A840UR13</accession>
<dbReference type="Gene3D" id="2.60.120.260">
    <property type="entry name" value="Galactose-binding domain-like"/>
    <property type="match status" value="1"/>
</dbReference>